<comment type="caution">
    <text evidence="1">The sequence shown here is derived from an EMBL/GenBank/DDBJ whole genome shotgun (WGS) entry which is preliminary data.</text>
</comment>
<keyword evidence="2" id="KW-1185">Reference proteome</keyword>
<proteinExistence type="predicted"/>
<dbReference type="AlphaFoldDB" id="A0A7W6ADR5"/>
<gene>
    <name evidence="1" type="ORF">GGR48_002797</name>
</gene>
<evidence type="ECO:0000313" key="1">
    <source>
        <dbReference type="EMBL" id="MBB3880353.1"/>
    </source>
</evidence>
<protein>
    <submittedName>
        <fullName evidence="1">Uncharacterized protein</fullName>
    </submittedName>
</protein>
<organism evidence="1 2">
    <name type="scientific">Sphingomonas pseudosanguinis</name>
    <dbReference type="NCBI Taxonomy" id="413712"/>
    <lineage>
        <taxon>Bacteria</taxon>
        <taxon>Pseudomonadati</taxon>
        <taxon>Pseudomonadota</taxon>
        <taxon>Alphaproteobacteria</taxon>
        <taxon>Sphingomonadales</taxon>
        <taxon>Sphingomonadaceae</taxon>
        <taxon>Sphingomonas</taxon>
    </lineage>
</organism>
<evidence type="ECO:0000313" key="2">
    <source>
        <dbReference type="Proteomes" id="UP000538670"/>
    </source>
</evidence>
<sequence>MNPMLDPDLIEYVDDATLLEAFAVVQQVPDQDDRDVILAEMARRNLGAAAPKPTMRMALRS</sequence>
<dbReference type="Proteomes" id="UP000538670">
    <property type="component" value="Unassembled WGS sequence"/>
</dbReference>
<reference evidence="1 2" key="1">
    <citation type="submission" date="2020-08" db="EMBL/GenBank/DDBJ databases">
        <title>Genomic Encyclopedia of Type Strains, Phase IV (KMG-IV): sequencing the most valuable type-strain genomes for metagenomic binning, comparative biology and taxonomic classification.</title>
        <authorList>
            <person name="Goeker M."/>
        </authorList>
    </citation>
    <scope>NUCLEOTIDE SEQUENCE [LARGE SCALE GENOMIC DNA]</scope>
    <source>
        <strain evidence="1 2">DSM 19512</strain>
    </source>
</reference>
<name>A0A7W6ADR5_9SPHN</name>
<accession>A0A7W6ADR5</accession>
<dbReference type="EMBL" id="JACIDH010000014">
    <property type="protein sequence ID" value="MBB3880353.1"/>
    <property type="molecule type" value="Genomic_DNA"/>
</dbReference>
<dbReference type="RefSeq" id="WP_183952411.1">
    <property type="nucleotide sequence ID" value="NZ_CP189888.1"/>
</dbReference>